<evidence type="ECO:0000313" key="3">
    <source>
        <dbReference type="Proteomes" id="UP000516134"/>
    </source>
</evidence>
<keyword evidence="3" id="KW-1185">Reference proteome</keyword>
<dbReference type="SUPFAM" id="SSF56281">
    <property type="entry name" value="Metallo-hydrolase/oxidoreductase"/>
    <property type="match status" value="1"/>
</dbReference>
<gene>
    <name evidence="2" type="ORF">H9L15_10495</name>
</gene>
<proteinExistence type="predicted"/>
<reference evidence="2 3" key="1">
    <citation type="submission" date="2020-08" db="EMBL/GenBank/DDBJ databases">
        <title>Genome sequence of Sphingomonas daechungensis KACC 18115T.</title>
        <authorList>
            <person name="Hyun D.-W."/>
            <person name="Bae J.-W."/>
        </authorList>
    </citation>
    <scope>NUCLEOTIDE SEQUENCE [LARGE SCALE GENOMIC DNA]</scope>
    <source>
        <strain evidence="2 3">KACC 18115</strain>
    </source>
</reference>
<dbReference type="InterPro" id="IPR036866">
    <property type="entry name" value="RibonucZ/Hydroxyglut_hydro"/>
</dbReference>
<evidence type="ECO:0000313" key="2">
    <source>
        <dbReference type="EMBL" id="QNP42606.1"/>
    </source>
</evidence>
<dbReference type="PANTHER" id="PTHR42663:SF6">
    <property type="entry name" value="HYDROLASE C777.06C-RELATED"/>
    <property type="match status" value="1"/>
</dbReference>
<dbReference type="RefSeq" id="WP_187714038.1">
    <property type="nucleotide sequence ID" value="NZ_BAABJC010000001.1"/>
</dbReference>
<dbReference type="Gene3D" id="3.60.15.10">
    <property type="entry name" value="Ribonuclease Z/Hydroxyacylglutathione hydrolase-like"/>
    <property type="match status" value="1"/>
</dbReference>
<protein>
    <submittedName>
        <fullName evidence="2">MBL fold metallo-hydrolase</fullName>
    </submittedName>
</protein>
<name>A0ABX6SYD8_9SPHN</name>
<evidence type="ECO:0000259" key="1">
    <source>
        <dbReference type="SMART" id="SM00849"/>
    </source>
</evidence>
<dbReference type="Proteomes" id="UP000516134">
    <property type="component" value="Chromosome"/>
</dbReference>
<dbReference type="Pfam" id="PF12706">
    <property type="entry name" value="Lactamase_B_2"/>
    <property type="match status" value="1"/>
</dbReference>
<sequence length="254" mass="28255">MKVRVLGCGTSFGVPRIGNDWGLCDPHEPRNRRLRSSILLQVDGQRLLVDCGPDVRQQLLEAEVRSLDAVIVTHDHADHCHGIDELRAVSQANGGPIRLLARAGVLIGLERRFGYIFKNRGLYEAVAEPDPVGSELLFGGARIRFVDQPHGGITSLGMRVDHADKSIAYSIDFNALTEEMRALYQGVDVWISDCLGRKPHPTHAHLEAVLRWGEEMKVGKLYLSHLNNSMDYQTLVRELPDWAAPAHDGLEIAF</sequence>
<organism evidence="2 3">
    <name type="scientific">Sphingomonas daechungensis</name>
    <dbReference type="NCBI Taxonomy" id="1176646"/>
    <lineage>
        <taxon>Bacteria</taxon>
        <taxon>Pseudomonadati</taxon>
        <taxon>Pseudomonadota</taxon>
        <taxon>Alphaproteobacteria</taxon>
        <taxon>Sphingomonadales</taxon>
        <taxon>Sphingomonadaceae</taxon>
        <taxon>Sphingomonas</taxon>
    </lineage>
</organism>
<dbReference type="SMART" id="SM00849">
    <property type="entry name" value="Lactamase_B"/>
    <property type="match status" value="1"/>
</dbReference>
<accession>A0ABX6SYD8</accession>
<feature type="domain" description="Metallo-beta-lactamase" evidence="1">
    <location>
        <begin position="34"/>
        <end position="225"/>
    </location>
</feature>
<dbReference type="PANTHER" id="PTHR42663">
    <property type="entry name" value="HYDROLASE C777.06C-RELATED-RELATED"/>
    <property type="match status" value="1"/>
</dbReference>
<dbReference type="EMBL" id="CP060780">
    <property type="protein sequence ID" value="QNP42606.1"/>
    <property type="molecule type" value="Genomic_DNA"/>
</dbReference>
<dbReference type="CDD" id="cd16279">
    <property type="entry name" value="metallo-hydrolase-like_MBL-fold"/>
    <property type="match status" value="1"/>
</dbReference>
<dbReference type="InterPro" id="IPR001279">
    <property type="entry name" value="Metallo-B-lactamas"/>
</dbReference>